<gene>
    <name evidence="1" type="ORF">C1H46_040394</name>
</gene>
<proteinExistence type="predicted"/>
<dbReference type="EMBL" id="VIEB01001222">
    <property type="protein sequence ID" value="TQD74065.1"/>
    <property type="molecule type" value="Genomic_DNA"/>
</dbReference>
<accession>A0A540KIL0</accession>
<keyword evidence="2" id="KW-1185">Reference proteome</keyword>
<dbReference type="AlphaFoldDB" id="A0A540KIL0"/>
<sequence length="68" mass="7714">MNPTNFPGEGSSEIKLIKKRVNSDLSKQSLEARNKAHVMEGVIKLHQIVEQVSLQAYYNVEIDEQRSS</sequence>
<reference evidence="1 2" key="1">
    <citation type="journal article" date="2019" name="G3 (Bethesda)">
        <title>Sequencing of a Wild Apple (Malus baccata) Genome Unravels the Differences Between Cultivated and Wild Apple Species Regarding Disease Resistance and Cold Tolerance.</title>
        <authorList>
            <person name="Chen X."/>
        </authorList>
    </citation>
    <scope>NUCLEOTIDE SEQUENCE [LARGE SCALE GENOMIC DNA]</scope>
    <source>
        <strain evidence="2">cv. Shandingzi</strain>
        <tissue evidence="1">Leaves</tissue>
    </source>
</reference>
<comment type="caution">
    <text evidence="1">The sequence shown here is derived from an EMBL/GenBank/DDBJ whole genome shotgun (WGS) entry which is preliminary data.</text>
</comment>
<protein>
    <submittedName>
        <fullName evidence="1">Uncharacterized protein</fullName>
    </submittedName>
</protein>
<evidence type="ECO:0000313" key="1">
    <source>
        <dbReference type="EMBL" id="TQD74065.1"/>
    </source>
</evidence>
<evidence type="ECO:0000313" key="2">
    <source>
        <dbReference type="Proteomes" id="UP000315295"/>
    </source>
</evidence>
<organism evidence="1 2">
    <name type="scientific">Malus baccata</name>
    <name type="common">Siberian crab apple</name>
    <name type="synonym">Pyrus baccata</name>
    <dbReference type="NCBI Taxonomy" id="106549"/>
    <lineage>
        <taxon>Eukaryota</taxon>
        <taxon>Viridiplantae</taxon>
        <taxon>Streptophyta</taxon>
        <taxon>Embryophyta</taxon>
        <taxon>Tracheophyta</taxon>
        <taxon>Spermatophyta</taxon>
        <taxon>Magnoliopsida</taxon>
        <taxon>eudicotyledons</taxon>
        <taxon>Gunneridae</taxon>
        <taxon>Pentapetalae</taxon>
        <taxon>rosids</taxon>
        <taxon>fabids</taxon>
        <taxon>Rosales</taxon>
        <taxon>Rosaceae</taxon>
        <taxon>Amygdaloideae</taxon>
        <taxon>Maleae</taxon>
        <taxon>Malus</taxon>
    </lineage>
</organism>
<name>A0A540KIL0_MALBA</name>
<dbReference type="Proteomes" id="UP000315295">
    <property type="component" value="Unassembled WGS sequence"/>
</dbReference>